<dbReference type="CDD" id="cd08010">
    <property type="entry name" value="MltG_like"/>
    <property type="match status" value="1"/>
</dbReference>
<dbReference type="EC" id="4.2.2.29" evidence="7"/>
<evidence type="ECO:0000313" key="8">
    <source>
        <dbReference type="EMBL" id="SMF76488.1"/>
    </source>
</evidence>
<dbReference type="GO" id="GO:0071555">
    <property type="term" value="P:cell wall organization"/>
    <property type="evidence" value="ECO:0007669"/>
    <property type="project" value="UniProtKB-KW"/>
</dbReference>
<dbReference type="NCBIfam" id="TIGR00247">
    <property type="entry name" value="endolytic transglycosylase MltG"/>
    <property type="match status" value="1"/>
</dbReference>
<proteinExistence type="inferred from homology"/>
<evidence type="ECO:0000313" key="9">
    <source>
        <dbReference type="Proteomes" id="UP000192917"/>
    </source>
</evidence>
<protein>
    <recommendedName>
        <fullName evidence="7">Endolytic murein transglycosylase</fullName>
        <ecNumber evidence="7">4.2.2.29</ecNumber>
    </recommendedName>
    <alternativeName>
        <fullName evidence="7">Peptidoglycan lytic transglycosylase</fullName>
    </alternativeName>
    <alternativeName>
        <fullName evidence="7">Peptidoglycan polymerization terminase</fullName>
    </alternativeName>
</protein>
<dbReference type="Gene3D" id="3.30.160.60">
    <property type="entry name" value="Classic Zinc Finger"/>
    <property type="match status" value="1"/>
</dbReference>
<dbReference type="Proteomes" id="UP000192917">
    <property type="component" value="Unassembled WGS sequence"/>
</dbReference>
<comment type="catalytic activity">
    <reaction evidence="7">
        <text>a peptidoglycan chain = a peptidoglycan chain with N-acetyl-1,6-anhydromuramyl-[peptide] at the reducing end + a peptidoglycan chain with N-acetylglucosamine at the non-reducing end.</text>
        <dbReference type="EC" id="4.2.2.29"/>
    </reaction>
</comment>
<evidence type="ECO:0000256" key="6">
    <source>
        <dbReference type="ARBA" id="ARBA00023316"/>
    </source>
</evidence>
<dbReference type="PANTHER" id="PTHR30518:SF2">
    <property type="entry name" value="ENDOLYTIC MUREIN TRANSGLYCOSYLASE"/>
    <property type="match status" value="1"/>
</dbReference>
<comment type="similarity">
    <text evidence="7">Belongs to the transglycosylase MltG family.</text>
</comment>
<keyword evidence="2 7" id="KW-0812">Transmembrane</keyword>
<dbReference type="Gene3D" id="3.30.1490.480">
    <property type="entry name" value="Endolytic murein transglycosylase"/>
    <property type="match status" value="1"/>
</dbReference>
<evidence type="ECO:0000256" key="7">
    <source>
        <dbReference type="HAMAP-Rule" id="MF_02065"/>
    </source>
</evidence>
<keyword evidence="4 7" id="KW-0472">Membrane</keyword>
<keyword evidence="5 7" id="KW-0456">Lyase</keyword>
<dbReference type="GO" id="GO:0009252">
    <property type="term" value="P:peptidoglycan biosynthetic process"/>
    <property type="evidence" value="ECO:0007669"/>
    <property type="project" value="UniProtKB-UniRule"/>
</dbReference>
<keyword evidence="1 7" id="KW-1003">Cell membrane</keyword>
<evidence type="ECO:0000256" key="3">
    <source>
        <dbReference type="ARBA" id="ARBA00022989"/>
    </source>
</evidence>
<dbReference type="STRING" id="560819.SAMN05428998_13556"/>
<keyword evidence="7" id="KW-0997">Cell inner membrane</keyword>
<dbReference type="InterPro" id="IPR003770">
    <property type="entry name" value="MLTG-like"/>
</dbReference>
<dbReference type="AlphaFoldDB" id="A0A1Y6CUX1"/>
<accession>A0A1Y6CUX1</accession>
<dbReference type="HAMAP" id="MF_02065">
    <property type="entry name" value="MltG"/>
    <property type="match status" value="1"/>
</dbReference>
<dbReference type="RefSeq" id="WP_085125959.1">
    <property type="nucleotide sequence ID" value="NZ_FWZX01000035.1"/>
</dbReference>
<dbReference type="EMBL" id="FWZX01000035">
    <property type="protein sequence ID" value="SMF76488.1"/>
    <property type="molecule type" value="Genomic_DNA"/>
</dbReference>
<dbReference type="FunFam" id="3.30.160.60:FF:000242">
    <property type="entry name" value="Endolytic murein transglycosylase"/>
    <property type="match status" value="1"/>
</dbReference>
<evidence type="ECO:0000256" key="1">
    <source>
        <dbReference type="ARBA" id="ARBA00022475"/>
    </source>
</evidence>
<evidence type="ECO:0000256" key="4">
    <source>
        <dbReference type="ARBA" id="ARBA00023136"/>
    </source>
</evidence>
<dbReference type="Pfam" id="PF02618">
    <property type="entry name" value="YceG"/>
    <property type="match status" value="1"/>
</dbReference>
<comment type="function">
    <text evidence="7">Functions as a peptidoglycan terminase that cleaves nascent peptidoglycan strands endolytically to terminate their elongation.</text>
</comment>
<sequence>MRRALTILLVLLALAGVGLYGGYRWALQQYGRPGPLAQETRVVIRPGSGLESIARELEAAGVIANADYFRIAAKATDQARHLQAGEYAFPAGISLKGTLDLLESGKTVVHRLTIPEGLTSEEIVALLSQAEGLTGEIETVPPEGSLLPETYHYHWGDSRESLIERMRAGFDKELEALWPQRAEGLPFKTPEEAVVLASIVEKETGVAGERPLVASVFINRLEKGMPLQSDPTVVYALTDGKGPLGRALTRADWQVDSPYNTYRNKGLPPGPIANPGRASLAAVLNPATSRYLYFVADGSGGHAFAASLAEHNRNVAKWRRIKRQTAQ</sequence>
<keyword evidence="3 7" id="KW-1133">Transmembrane helix</keyword>
<dbReference type="GO" id="GO:0005886">
    <property type="term" value="C:plasma membrane"/>
    <property type="evidence" value="ECO:0007669"/>
    <property type="project" value="UniProtKB-UniRule"/>
</dbReference>
<keyword evidence="9" id="KW-1185">Reference proteome</keyword>
<reference evidence="8 9" key="1">
    <citation type="submission" date="2017-04" db="EMBL/GenBank/DDBJ databases">
        <authorList>
            <person name="Afonso C.L."/>
            <person name="Miller P.J."/>
            <person name="Scott M.A."/>
            <person name="Spackman E."/>
            <person name="Goraichik I."/>
            <person name="Dimitrov K.M."/>
            <person name="Suarez D.L."/>
            <person name="Swayne D.E."/>
        </authorList>
    </citation>
    <scope>NUCLEOTIDE SEQUENCE [LARGE SCALE GENOMIC DNA]</scope>
    <source>
        <strain evidence="8 9">USBA 355</strain>
    </source>
</reference>
<gene>
    <name evidence="7" type="primary">mltG</name>
    <name evidence="8" type="ORF">SAMN05428998_13556</name>
</gene>
<evidence type="ECO:0000256" key="5">
    <source>
        <dbReference type="ARBA" id="ARBA00023239"/>
    </source>
</evidence>
<dbReference type="PANTHER" id="PTHR30518">
    <property type="entry name" value="ENDOLYTIC MUREIN TRANSGLYCOSYLASE"/>
    <property type="match status" value="1"/>
</dbReference>
<keyword evidence="6 7" id="KW-0961">Cell wall biogenesis/degradation</keyword>
<evidence type="ECO:0000256" key="2">
    <source>
        <dbReference type="ARBA" id="ARBA00022692"/>
    </source>
</evidence>
<organism evidence="8 9">
    <name type="scientific">Tistlia consotensis USBA 355</name>
    <dbReference type="NCBI Taxonomy" id="560819"/>
    <lineage>
        <taxon>Bacteria</taxon>
        <taxon>Pseudomonadati</taxon>
        <taxon>Pseudomonadota</taxon>
        <taxon>Alphaproteobacteria</taxon>
        <taxon>Rhodospirillales</taxon>
        <taxon>Rhodovibrionaceae</taxon>
        <taxon>Tistlia</taxon>
    </lineage>
</organism>
<name>A0A1Y6CUX1_9PROT</name>
<feature type="site" description="Important for catalytic activity" evidence="7">
    <location>
        <position position="203"/>
    </location>
</feature>
<dbReference type="GO" id="GO:0008932">
    <property type="term" value="F:lytic endotransglycosylase activity"/>
    <property type="evidence" value="ECO:0007669"/>
    <property type="project" value="UniProtKB-UniRule"/>
</dbReference>